<evidence type="ECO:0000313" key="3">
    <source>
        <dbReference type="Proteomes" id="UP000234845"/>
    </source>
</evidence>
<feature type="transmembrane region" description="Helical" evidence="1">
    <location>
        <begin position="20"/>
        <end position="41"/>
    </location>
</feature>
<dbReference type="Proteomes" id="UP000234845">
    <property type="component" value="Unassembled WGS sequence"/>
</dbReference>
<evidence type="ECO:0000313" key="2">
    <source>
        <dbReference type="EMBL" id="PLW83339.1"/>
    </source>
</evidence>
<dbReference type="RefSeq" id="WP_101520940.1">
    <property type="nucleotide sequence ID" value="NZ_PKLZ01000003.1"/>
</dbReference>
<sequence length="76" mass="8303">MTPTQTAAFQAGSGTTPTSLLLAIASVVLVLAFVWVIWVTVGSFRAWQEGQMSLFDLLWASLRASIILLVLGFYLR</sequence>
<comment type="caution">
    <text evidence="2">The sequence shown here is derived from an EMBL/GenBank/DDBJ whole genome shotgun (WGS) entry which is preliminary data.</text>
</comment>
<feature type="transmembrane region" description="Helical" evidence="1">
    <location>
        <begin position="53"/>
        <end position="75"/>
    </location>
</feature>
<gene>
    <name evidence="2" type="ORF">CWI75_08035</name>
</gene>
<protein>
    <submittedName>
        <fullName evidence="2">TIGR03758 family integrating conjugative element protein</fullName>
    </submittedName>
</protein>
<keyword evidence="1" id="KW-1133">Transmembrane helix</keyword>
<dbReference type="NCBIfam" id="TIGR03758">
    <property type="entry name" value="conj_TIGR03758"/>
    <property type="match status" value="1"/>
</dbReference>
<dbReference type="OrthoDB" id="8451560at2"/>
<proteinExistence type="predicted"/>
<accession>A0A2N5Y4M8</accession>
<organism evidence="2 3">
    <name type="scientific">Kineobactrum sediminis</name>
    <dbReference type="NCBI Taxonomy" id="1905677"/>
    <lineage>
        <taxon>Bacteria</taxon>
        <taxon>Pseudomonadati</taxon>
        <taxon>Pseudomonadota</taxon>
        <taxon>Gammaproteobacteria</taxon>
        <taxon>Cellvibrionales</taxon>
        <taxon>Halieaceae</taxon>
        <taxon>Kineobactrum</taxon>
    </lineage>
</organism>
<dbReference type="Pfam" id="PF11660">
    <property type="entry name" value="DUF3262"/>
    <property type="match status" value="1"/>
</dbReference>
<dbReference type="InterPro" id="IPR021676">
    <property type="entry name" value="DUF3262"/>
</dbReference>
<keyword evidence="1" id="KW-0472">Membrane</keyword>
<dbReference type="EMBL" id="PKLZ01000003">
    <property type="protein sequence ID" value="PLW83339.1"/>
    <property type="molecule type" value="Genomic_DNA"/>
</dbReference>
<reference evidence="3" key="1">
    <citation type="submission" date="2017-11" db="EMBL/GenBank/DDBJ databases">
        <title>The draft genome sequence of Chromatocurvus sp. F02.</title>
        <authorList>
            <person name="Du Z.-J."/>
            <person name="Chang Y.-Q."/>
        </authorList>
    </citation>
    <scope>NUCLEOTIDE SEQUENCE [LARGE SCALE GENOMIC DNA]</scope>
    <source>
        <strain evidence="3">F02</strain>
    </source>
</reference>
<dbReference type="AlphaFoldDB" id="A0A2N5Y4M8"/>
<evidence type="ECO:0000256" key="1">
    <source>
        <dbReference type="SAM" id="Phobius"/>
    </source>
</evidence>
<keyword evidence="1" id="KW-0812">Transmembrane</keyword>
<keyword evidence="3" id="KW-1185">Reference proteome</keyword>
<name>A0A2N5Y4M8_9GAMM</name>